<organism evidence="1 2">
    <name type="scientific">Guptibacillus hwajinpoensis</name>
    <dbReference type="NCBI Taxonomy" id="208199"/>
    <lineage>
        <taxon>Bacteria</taxon>
        <taxon>Bacillati</taxon>
        <taxon>Bacillota</taxon>
        <taxon>Bacilli</taxon>
        <taxon>Bacillales</taxon>
        <taxon>Guptibacillaceae</taxon>
        <taxon>Guptibacillus</taxon>
    </lineage>
</organism>
<dbReference type="Proteomes" id="UP000447833">
    <property type="component" value="Unassembled WGS sequence"/>
</dbReference>
<dbReference type="AlphaFoldDB" id="A0A845F137"/>
<dbReference type="InterPro" id="IPR011009">
    <property type="entry name" value="Kinase-like_dom_sf"/>
</dbReference>
<dbReference type="InterPro" id="IPR052396">
    <property type="entry name" value="Meiotic_Drive_Suppr_Kinase"/>
</dbReference>
<dbReference type="PANTHER" id="PTHR37171">
    <property type="entry name" value="SERINE/THREONINE-PROTEIN KINASE YRZF-RELATED"/>
    <property type="match status" value="1"/>
</dbReference>
<evidence type="ECO:0000313" key="2">
    <source>
        <dbReference type="Proteomes" id="UP000447833"/>
    </source>
</evidence>
<reference evidence="1 2" key="1">
    <citation type="submission" date="2019-11" db="EMBL/GenBank/DDBJ databases">
        <title>Genome sequences of 17 halophilic strains isolated from different environments.</title>
        <authorList>
            <person name="Furrow R.E."/>
        </authorList>
    </citation>
    <scope>NUCLEOTIDE SEQUENCE [LARGE SCALE GENOMIC DNA]</scope>
    <source>
        <strain evidence="1 2">22506_14_FS</strain>
    </source>
</reference>
<evidence type="ECO:0000313" key="1">
    <source>
        <dbReference type="EMBL" id="MYL64583.1"/>
    </source>
</evidence>
<keyword evidence="1" id="KW-0723">Serine/threonine-protein kinase</keyword>
<proteinExistence type="predicted"/>
<keyword evidence="1" id="KW-0808">Transferase</keyword>
<dbReference type="Gene3D" id="1.10.510.10">
    <property type="entry name" value="Transferase(Phosphotransferase) domain 1"/>
    <property type="match status" value="1"/>
</dbReference>
<gene>
    <name evidence="1" type="ORF">GLW07_14595</name>
</gene>
<comment type="caution">
    <text evidence="1">The sequence shown here is derived from an EMBL/GenBank/DDBJ whole genome shotgun (WGS) entry which is preliminary data.</text>
</comment>
<sequence>MNDIERTMINIRIEGTSVLQKPDDLTIIGRGRSAVVFKIPDEQKVLKVFYPDFVHLARLEASIYQELNNNDYYPSFYEGGEGYVVLEYLEGLTFYECLIQGIVITEEMITKVDYALNYARKKGLNPSDTHLQNVMLLSNGEVRVIDVVRFRQSKVCTHWEDLKVAYDRLYSSRFFPKKYPVWFVEMIIRLYRKGFIRLKKRK</sequence>
<accession>A0A845F137</accession>
<name>A0A845F137_9BACL</name>
<dbReference type="PANTHER" id="PTHR37171:SF1">
    <property type="entry name" value="SERINE_THREONINE-PROTEIN KINASE YRZF-RELATED"/>
    <property type="match status" value="1"/>
</dbReference>
<protein>
    <submittedName>
        <fullName evidence="1">Serine/threonine protein kinase</fullName>
    </submittedName>
</protein>
<dbReference type="RefSeq" id="WP_160920017.1">
    <property type="nucleotide sequence ID" value="NZ_WMEY01000004.1"/>
</dbReference>
<dbReference type="SUPFAM" id="SSF56112">
    <property type="entry name" value="Protein kinase-like (PK-like)"/>
    <property type="match status" value="1"/>
</dbReference>
<keyword evidence="1" id="KW-0418">Kinase</keyword>
<dbReference type="EMBL" id="WMEY01000004">
    <property type="protein sequence ID" value="MYL64583.1"/>
    <property type="molecule type" value="Genomic_DNA"/>
</dbReference>
<dbReference type="GO" id="GO:0004674">
    <property type="term" value="F:protein serine/threonine kinase activity"/>
    <property type="evidence" value="ECO:0007669"/>
    <property type="project" value="UniProtKB-KW"/>
</dbReference>